<dbReference type="Proteomes" id="UP001651158">
    <property type="component" value="Unassembled WGS sequence"/>
</dbReference>
<proteinExistence type="predicted"/>
<organism evidence="1 2">
    <name type="scientific">Taenia crassiceps</name>
    <dbReference type="NCBI Taxonomy" id="6207"/>
    <lineage>
        <taxon>Eukaryota</taxon>
        <taxon>Metazoa</taxon>
        <taxon>Spiralia</taxon>
        <taxon>Lophotrochozoa</taxon>
        <taxon>Platyhelminthes</taxon>
        <taxon>Cestoda</taxon>
        <taxon>Eucestoda</taxon>
        <taxon>Cyclophyllidea</taxon>
        <taxon>Taeniidae</taxon>
        <taxon>Taenia</taxon>
    </lineage>
</organism>
<gene>
    <name evidence="1" type="ORF">TcWFU_003843</name>
</gene>
<evidence type="ECO:0000313" key="1">
    <source>
        <dbReference type="EMBL" id="KAL5111848.1"/>
    </source>
</evidence>
<keyword evidence="2" id="KW-1185">Reference proteome</keyword>
<evidence type="ECO:0000313" key="2">
    <source>
        <dbReference type="Proteomes" id="UP001651158"/>
    </source>
</evidence>
<comment type="caution">
    <text evidence="1">The sequence shown here is derived from an EMBL/GenBank/DDBJ whole genome shotgun (WGS) entry which is preliminary data.</text>
</comment>
<dbReference type="EMBL" id="JAKROA010000001">
    <property type="protein sequence ID" value="KAL5111848.1"/>
    <property type="molecule type" value="Genomic_DNA"/>
</dbReference>
<reference evidence="1 2" key="1">
    <citation type="journal article" date="2022" name="Front. Cell. Infect. Microbiol.">
        <title>The Genomes of Two Strains of Taenia crassiceps the Animal Model for the Study of Human Cysticercosis.</title>
        <authorList>
            <person name="Bobes R.J."/>
            <person name="Estrada K."/>
            <person name="Rios-Valencia D.G."/>
            <person name="Calderon-Gallegos A."/>
            <person name="de la Torre P."/>
            <person name="Carrero J.C."/>
            <person name="Sanchez-Flores A."/>
            <person name="Laclette J.P."/>
        </authorList>
    </citation>
    <scope>NUCLEOTIDE SEQUENCE [LARGE SCALE GENOMIC DNA]</scope>
    <source>
        <strain evidence="1">WFUcys</strain>
    </source>
</reference>
<sequence length="70" mass="7911">MMHQIGNMEDAMHLGDEVIRRLSIELMSDYANIRISSGGITEDFPIGNLDIEEMKRKILSITACSRENLS</sequence>
<protein>
    <submittedName>
        <fullName evidence="1">Uncharacterized protein</fullName>
    </submittedName>
</protein>
<accession>A0ABR4QRY0</accession>
<name>A0ABR4QRY0_9CEST</name>